<name>A0AAD5SVM9_9FUNG</name>
<accession>A0AAD5SVM9</accession>
<gene>
    <name evidence="1" type="ORF">HK100_002537</name>
</gene>
<proteinExistence type="predicted"/>
<sequence length="86" mass="9666">MTVSDINHCWLAQVAYDATSVQTDTTCCSGSERCAWQQQRQRRAGCCRTGPLKETTNDFWAMRPPQVPPVLPAQSERVALPYDTFS</sequence>
<organism evidence="1 2">
    <name type="scientific">Physocladia obscura</name>
    <dbReference type="NCBI Taxonomy" id="109957"/>
    <lineage>
        <taxon>Eukaryota</taxon>
        <taxon>Fungi</taxon>
        <taxon>Fungi incertae sedis</taxon>
        <taxon>Chytridiomycota</taxon>
        <taxon>Chytridiomycota incertae sedis</taxon>
        <taxon>Chytridiomycetes</taxon>
        <taxon>Chytridiales</taxon>
        <taxon>Chytriomycetaceae</taxon>
        <taxon>Physocladia</taxon>
    </lineage>
</organism>
<comment type="caution">
    <text evidence="1">The sequence shown here is derived from an EMBL/GenBank/DDBJ whole genome shotgun (WGS) entry which is preliminary data.</text>
</comment>
<reference evidence="1" key="1">
    <citation type="submission" date="2020-05" db="EMBL/GenBank/DDBJ databases">
        <title>Phylogenomic resolution of chytrid fungi.</title>
        <authorList>
            <person name="Stajich J.E."/>
            <person name="Amses K."/>
            <person name="Simmons R."/>
            <person name="Seto K."/>
            <person name="Myers J."/>
            <person name="Bonds A."/>
            <person name="Quandt C.A."/>
            <person name="Barry K."/>
            <person name="Liu P."/>
            <person name="Grigoriev I."/>
            <person name="Longcore J.E."/>
            <person name="James T.Y."/>
        </authorList>
    </citation>
    <scope>NUCLEOTIDE SEQUENCE</scope>
    <source>
        <strain evidence="1">JEL0513</strain>
    </source>
</reference>
<evidence type="ECO:0000313" key="1">
    <source>
        <dbReference type="EMBL" id="KAJ3111848.1"/>
    </source>
</evidence>
<dbReference type="Proteomes" id="UP001211907">
    <property type="component" value="Unassembled WGS sequence"/>
</dbReference>
<keyword evidence="2" id="KW-1185">Reference proteome</keyword>
<evidence type="ECO:0000313" key="2">
    <source>
        <dbReference type="Proteomes" id="UP001211907"/>
    </source>
</evidence>
<dbReference type="EMBL" id="JADGJH010001593">
    <property type="protein sequence ID" value="KAJ3111848.1"/>
    <property type="molecule type" value="Genomic_DNA"/>
</dbReference>
<protein>
    <submittedName>
        <fullName evidence="1">Uncharacterized protein</fullName>
    </submittedName>
</protein>
<dbReference type="AlphaFoldDB" id="A0AAD5SVM9"/>